<keyword evidence="2" id="KW-1185">Reference proteome</keyword>
<sequence>MELLMHPLEELTAVRRSHPSQVFVAHLNINSLQNKFDKVLLMNEKLRMGVFVITETKLDSSYPDVQFKIPDYRIYRQDRKIKPSKNYKTIEVLPLEVNFSGKRVMVLGIYSPPRKEGAEYYYNVEEELNHVTSWAMAQCPTLALLGDLNLDRLKPREREGKFLIDLEEINQFTCLITEPTRVTPTS</sequence>
<proteinExistence type="predicted"/>
<evidence type="ECO:0000313" key="1">
    <source>
        <dbReference type="EMBL" id="EDO48871.1"/>
    </source>
</evidence>
<name>A7RHK8_NEMVE</name>
<evidence type="ECO:0000313" key="2">
    <source>
        <dbReference type="Proteomes" id="UP000001593"/>
    </source>
</evidence>
<dbReference type="Proteomes" id="UP000001593">
    <property type="component" value="Unassembled WGS sequence"/>
</dbReference>
<evidence type="ECO:0008006" key="3">
    <source>
        <dbReference type="Google" id="ProtNLM"/>
    </source>
</evidence>
<dbReference type="Gene3D" id="3.60.10.10">
    <property type="entry name" value="Endonuclease/exonuclease/phosphatase"/>
    <property type="match status" value="1"/>
</dbReference>
<dbReference type="AlphaFoldDB" id="A7RHK8"/>
<reference evidence="1 2" key="1">
    <citation type="journal article" date="2007" name="Science">
        <title>Sea anemone genome reveals ancestral eumetazoan gene repertoire and genomic organization.</title>
        <authorList>
            <person name="Putnam N.H."/>
            <person name="Srivastava M."/>
            <person name="Hellsten U."/>
            <person name="Dirks B."/>
            <person name="Chapman J."/>
            <person name="Salamov A."/>
            <person name="Terry A."/>
            <person name="Shapiro H."/>
            <person name="Lindquist E."/>
            <person name="Kapitonov V.V."/>
            <person name="Jurka J."/>
            <person name="Genikhovich G."/>
            <person name="Grigoriev I.V."/>
            <person name="Lucas S.M."/>
            <person name="Steele R.E."/>
            <person name="Finnerty J.R."/>
            <person name="Technau U."/>
            <person name="Martindale M.Q."/>
            <person name="Rokhsar D.S."/>
        </authorList>
    </citation>
    <scope>NUCLEOTIDE SEQUENCE [LARGE SCALE GENOMIC DNA]</scope>
    <source>
        <strain evidence="2">CH2 X CH6</strain>
    </source>
</reference>
<dbReference type="PANTHER" id="PTHR36191">
    <property type="entry name" value="ENDO/EXONUCLEASE/PHOSPHATASE DOMAIN-CONTAINING PROTEIN-RELATED"/>
    <property type="match status" value="1"/>
</dbReference>
<dbReference type="InParanoid" id="A7RHK8"/>
<accession>A7RHK8</accession>
<dbReference type="PANTHER" id="PTHR36191:SF1">
    <property type="entry name" value="ENDONUCLEASE_EXONUCLEASE_PHOSPHATASE DOMAIN-CONTAINING PROTEIN"/>
    <property type="match status" value="1"/>
</dbReference>
<dbReference type="PhylomeDB" id="A7RHK8"/>
<dbReference type="InterPro" id="IPR036691">
    <property type="entry name" value="Endo/exonu/phosph_ase_sf"/>
</dbReference>
<organism evidence="1 2">
    <name type="scientific">Nematostella vectensis</name>
    <name type="common">Starlet sea anemone</name>
    <dbReference type="NCBI Taxonomy" id="45351"/>
    <lineage>
        <taxon>Eukaryota</taxon>
        <taxon>Metazoa</taxon>
        <taxon>Cnidaria</taxon>
        <taxon>Anthozoa</taxon>
        <taxon>Hexacorallia</taxon>
        <taxon>Actiniaria</taxon>
        <taxon>Edwardsiidae</taxon>
        <taxon>Nematostella</taxon>
    </lineage>
</organism>
<dbReference type="HOGENOM" id="CLU_1456101_0_0_1"/>
<dbReference type="SUPFAM" id="SSF56219">
    <property type="entry name" value="DNase I-like"/>
    <property type="match status" value="1"/>
</dbReference>
<protein>
    <recommendedName>
        <fullName evidence="3">DNA-(apurinic or apyrimidinic site) endonuclease</fullName>
    </recommendedName>
</protein>
<gene>
    <name evidence="1" type="ORF">NEMVEDRAFT_v1g197236</name>
</gene>
<dbReference type="EMBL" id="DS469511">
    <property type="protein sequence ID" value="EDO48871.1"/>
    <property type="molecule type" value="Genomic_DNA"/>
</dbReference>